<dbReference type="PANTHER" id="PTHR10357">
    <property type="entry name" value="ALPHA-AMYLASE FAMILY MEMBER"/>
    <property type="match status" value="1"/>
</dbReference>
<organism evidence="2 3">
    <name type="scientific">Gordonia jacobaea</name>
    <dbReference type="NCBI Taxonomy" id="122202"/>
    <lineage>
        <taxon>Bacteria</taxon>
        <taxon>Bacillati</taxon>
        <taxon>Actinomycetota</taxon>
        <taxon>Actinomycetes</taxon>
        <taxon>Mycobacteriales</taxon>
        <taxon>Gordoniaceae</taxon>
        <taxon>Gordonia</taxon>
    </lineage>
</organism>
<comment type="caution">
    <text evidence="2">The sequence shown here is derived from an EMBL/GenBank/DDBJ whole genome shotgun (WGS) entry which is preliminary data.</text>
</comment>
<dbReference type="RefSeq" id="WP_049698212.1">
    <property type="nucleotide sequence ID" value="NZ_JAQDQF010000005.1"/>
</dbReference>
<dbReference type="NCBIfam" id="TIGR02401">
    <property type="entry name" value="trehalose_TreY"/>
    <property type="match status" value="1"/>
</dbReference>
<evidence type="ECO:0000259" key="1">
    <source>
        <dbReference type="SMART" id="SM00642"/>
    </source>
</evidence>
<dbReference type="Gene3D" id="3.20.20.80">
    <property type="entry name" value="Glycosidases"/>
    <property type="match status" value="1"/>
</dbReference>
<name>A0ABR5IE40_9ACTN</name>
<dbReference type="InterPro" id="IPR012767">
    <property type="entry name" value="Trehalose_TreY"/>
</dbReference>
<accession>A0ABR5IE40</accession>
<evidence type="ECO:0000313" key="3">
    <source>
        <dbReference type="Proteomes" id="UP000037247"/>
    </source>
</evidence>
<dbReference type="InterPro" id="IPR017853">
    <property type="entry name" value="GH"/>
</dbReference>
<feature type="domain" description="Glycosyl hydrolase family 13 catalytic" evidence="1">
    <location>
        <begin position="16"/>
        <end position="677"/>
    </location>
</feature>
<dbReference type="Gene3D" id="1.10.10.470">
    <property type="entry name" value="Maltooligosyl trehalose synthase, domain 4"/>
    <property type="match status" value="1"/>
</dbReference>
<gene>
    <name evidence="2" type="ORF">ABW18_06590</name>
</gene>
<dbReference type="Gene3D" id="3.30.1590.10">
    <property type="entry name" value="Maltooligosyl trehalose synthase, domain 2"/>
    <property type="match status" value="1"/>
</dbReference>
<keyword evidence="3" id="KW-1185">Reference proteome</keyword>
<protein>
    <submittedName>
        <fullName evidence="2">Maltooligosyl trehalose synthase</fullName>
    </submittedName>
</protein>
<evidence type="ECO:0000313" key="2">
    <source>
        <dbReference type="EMBL" id="KNA91873.1"/>
    </source>
</evidence>
<dbReference type="PANTHER" id="PTHR10357:SF216">
    <property type="entry name" value="MALTOOLIGOSYL TREHALOSE SYNTHASE-RELATED"/>
    <property type="match status" value="1"/>
</dbReference>
<proteinExistence type="predicted"/>
<dbReference type="CDD" id="cd11336">
    <property type="entry name" value="AmyAc_MTSase"/>
    <property type="match status" value="1"/>
</dbReference>
<dbReference type="Pfam" id="PF00128">
    <property type="entry name" value="Alpha-amylase"/>
    <property type="match status" value="1"/>
</dbReference>
<dbReference type="InterPro" id="IPR013797">
    <property type="entry name" value="Maltooligo_trehalose_synth_4"/>
</dbReference>
<dbReference type="Gene3D" id="1.10.150.200">
    <property type="entry name" value="Maltooligosyl trehalose synthase, domain 3"/>
    <property type="match status" value="1"/>
</dbReference>
<dbReference type="EMBL" id="LDTZ01000015">
    <property type="protein sequence ID" value="KNA91873.1"/>
    <property type="molecule type" value="Genomic_DNA"/>
</dbReference>
<reference evidence="2 3" key="1">
    <citation type="submission" date="2015-05" db="EMBL/GenBank/DDBJ databases">
        <title>Draft genome sequence of the bacterium Gordonia jacobaea a new member of the Gordonia genus.</title>
        <authorList>
            <person name="Jimenez-Galisteo G."/>
            <person name="Dominguez A."/>
            <person name="Munoz E."/>
            <person name="Vinas M."/>
        </authorList>
    </citation>
    <scope>NUCLEOTIDE SEQUENCE [LARGE SCALE GENOMIC DNA]</scope>
    <source>
        <strain evidence="3">mv1</strain>
    </source>
</reference>
<dbReference type="SMART" id="SM00642">
    <property type="entry name" value="Aamy"/>
    <property type="match status" value="1"/>
</dbReference>
<sequence length="807" mass="87898">MTTSDRQRPIATYRVQLTPDFDFAATIGILDHLVALGISHIYLSPIGTAMPGSTHGYDWVPPPQVSATLGGLEGLRALRIAASEHGLGIIIDIVPNHTGVAEVMRNPWFADLLRRGSGSRYASYFDVDFSSENGCDGKIAIPVVASDGDLSPLTVDSHGVLRYYDHEFPTAPGTLGGSAQDVHARQHYRLVPWDSGLIGYRRFFTVNELAGLRQEDHEVYRATHTWINELFDAELIDGLRVDHPDGLWQPMAYLDELRSDIGPDSLLYIEKILAADEQLEPTLPVEGTTGYDQMRIIDAVFTAPSGVVELDEIHLRVTGVPGDSHWLHTQERERKLQTLHDKFGSEHRRLVRAITHSDPDADSDAVAEATAELIAALPVYRADYPSLRPLLITTATEIAARRADLAAAIDTVISATTHDGAASSRLAQTGGAVTAKSIEDSLFYRTARLVSSLEVGSDPADPTMSLQNFHNHNAIRAAQWPLAMTATSTHDTKRGEDVRARIALLAQVPERWSLLVDELWSNWPPPDDLTGYFLLQNIIGVWPIGDPPGSATVSDELRQRLYDYARKATREAELHTSWTDVNEEFEGQIEAWIDEITKGAAAELISRFVSRIASAWEQEALARKAIALLCPGVPDIYQGTEWWDDSLVDPDNRRPVDYDRSLDHPKARVVRAALAVRAARPAAFDRDSGYLPLYADGPGADHAIAFGRVVDEVPEVIVVTARFTHSLIDDAALTFLDLPSGTWRDVLSDKVYRGVADLGELRAANPVAILVRAGDGDTSVATGAASATGADVAAVGSAAGSRSRGGG</sequence>
<dbReference type="InterPro" id="IPR006047">
    <property type="entry name" value="GH13_cat_dom"/>
</dbReference>
<dbReference type="Proteomes" id="UP000037247">
    <property type="component" value="Unassembled WGS sequence"/>
</dbReference>
<dbReference type="SUPFAM" id="SSF51445">
    <property type="entry name" value="(Trans)glycosidases"/>
    <property type="match status" value="1"/>
</dbReference>